<evidence type="ECO:0000256" key="4">
    <source>
        <dbReference type="ARBA" id="ARBA00022927"/>
    </source>
</evidence>
<evidence type="ECO:0000256" key="8">
    <source>
        <dbReference type="SAM" id="Coils"/>
    </source>
</evidence>
<comment type="subcellular location">
    <subcellularLocation>
        <location evidence="1">Nucleus</location>
        <location evidence="1">Nuclear pore complex</location>
    </subcellularLocation>
</comment>
<dbReference type="InterPro" id="IPR037700">
    <property type="entry name" value="NUP88/NUP82"/>
</dbReference>
<evidence type="ECO:0000313" key="9">
    <source>
        <dbReference type="EMBL" id="CAL1537354.1"/>
    </source>
</evidence>
<dbReference type="GO" id="GO:0000056">
    <property type="term" value="P:ribosomal small subunit export from nucleus"/>
    <property type="evidence" value="ECO:0007669"/>
    <property type="project" value="InterPro"/>
</dbReference>
<keyword evidence="10" id="KW-1185">Reference proteome</keyword>
<keyword evidence="4" id="KW-0653">Protein transport</keyword>
<dbReference type="PANTHER" id="PTHR13257:SF0">
    <property type="entry name" value="NUCLEAR PORE COMPLEX PROTEIN NUP88"/>
    <property type="match status" value="1"/>
</dbReference>
<evidence type="ECO:0000256" key="3">
    <source>
        <dbReference type="ARBA" id="ARBA00022816"/>
    </source>
</evidence>
<dbReference type="GO" id="GO:0006606">
    <property type="term" value="P:protein import into nucleus"/>
    <property type="evidence" value="ECO:0007669"/>
    <property type="project" value="TreeGrafter"/>
</dbReference>
<organism evidence="9 10">
    <name type="scientific">Lymnaea stagnalis</name>
    <name type="common">Great pond snail</name>
    <name type="synonym">Helix stagnalis</name>
    <dbReference type="NCBI Taxonomy" id="6523"/>
    <lineage>
        <taxon>Eukaryota</taxon>
        <taxon>Metazoa</taxon>
        <taxon>Spiralia</taxon>
        <taxon>Lophotrochozoa</taxon>
        <taxon>Mollusca</taxon>
        <taxon>Gastropoda</taxon>
        <taxon>Heterobranchia</taxon>
        <taxon>Euthyneura</taxon>
        <taxon>Panpulmonata</taxon>
        <taxon>Hygrophila</taxon>
        <taxon>Lymnaeoidea</taxon>
        <taxon>Lymnaeidae</taxon>
        <taxon>Lymnaea</taxon>
    </lineage>
</organism>
<name>A0AAV2HTP5_LYMST</name>
<evidence type="ECO:0000256" key="1">
    <source>
        <dbReference type="ARBA" id="ARBA00004567"/>
    </source>
</evidence>
<accession>A0AAV2HTP5</accession>
<keyword evidence="2" id="KW-0813">Transport</keyword>
<keyword evidence="5" id="KW-0811">Translocation</keyword>
<dbReference type="GO" id="GO:0006406">
    <property type="term" value="P:mRNA export from nucleus"/>
    <property type="evidence" value="ECO:0007669"/>
    <property type="project" value="TreeGrafter"/>
</dbReference>
<dbReference type="Proteomes" id="UP001497497">
    <property type="component" value="Unassembled WGS sequence"/>
</dbReference>
<dbReference type="EMBL" id="CAXITT010000259">
    <property type="protein sequence ID" value="CAL1537354.1"/>
    <property type="molecule type" value="Genomic_DNA"/>
</dbReference>
<dbReference type="InterPro" id="IPR019321">
    <property type="entry name" value="Nucleoporin_Nup88"/>
</dbReference>
<protein>
    <recommendedName>
        <fullName evidence="11">Nuclear pore complex protein Nup88</fullName>
    </recommendedName>
</protein>
<comment type="caution">
    <text evidence="9">The sequence shown here is derived from an EMBL/GenBank/DDBJ whole genome shotgun (WGS) entry which is preliminary data.</text>
</comment>
<reference evidence="9 10" key="1">
    <citation type="submission" date="2024-04" db="EMBL/GenBank/DDBJ databases">
        <authorList>
            <consortium name="Genoscope - CEA"/>
            <person name="William W."/>
        </authorList>
    </citation>
    <scope>NUCLEOTIDE SEQUENCE [LARGE SCALE GENOMIC DNA]</scope>
</reference>
<dbReference type="GO" id="GO:0005643">
    <property type="term" value="C:nuclear pore"/>
    <property type="evidence" value="ECO:0007669"/>
    <property type="project" value="UniProtKB-SubCell"/>
</dbReference>
<sequence>MKSCSWRDQLNNHPITKLLKAKNQSNKQNTESKNTFCSFGSDLYIWDGSEGRILHCNLKTLRNTASPAKQQGKDSEINVKTELGNQIDDAPQYQKLLLNDGFTLDVEAISINQCGSYIAIWGAHGIRVLELPRRWGKNGVFEGGKESIFCKTYSIGERTFSRLKSLQIRHVTWHPGSRTDSHLALLTSDNMLSVYSIHEPNQPISVINIDTGDLSFTHSTSKLFVGPALGETGVAFDFGSAVTIRPKQRAFQSSSSVSSLEVWPVYVVRGNGDVMLLYSHVSDIRQMKFPVQGPLAMNPPAEDNYGVDACSILCLPTPFPVIVISTCDGRLHHCVQLPGEDSDLDQSNTSSVSKGEATLYESIPEPSLYVIETAVLELCLSVPRFEGDSVVEDEFMCPVLLKKDGISYDRYHCAHAAGVHSVALPWVSAVQQFFLDDTGELNMPDDKECIVEHLVCTKPVYSCPNSPILGMDIITDPLLGTTLLVLSCDYEFTAIPIGIQYQLGLISTNKDDQSEVKSQPMAREEFSQQVKQILQKRTSVPLLKAGSSTELSQQDCFQLLSRATQVLREEYFQRQDHARQEIDNRIKILHDLKEHQLQDIKHLSESRVTLQEHARSIAEKLETCKENHENLTQRVEAILKKVGNRVPKLSDAERQLRKELNKIEDNIEIYQQNIEQVRTKQQVQEKQIAKTAKSGGSIMQKRQLTQIHDVLKDEGDEIEDLKKEVSRLNIALN</sequence>
<evidence type="ECO:0000313" key="10">
    <source>
        <dbReference type="Proteomes" id="UP001497497"/>
    </source>
</evidence>
<dbReference type="InterPro" id="IPR036322">
    <property type="entry name" value="WD40_repeat_dom_sf"/>
</dbReference>
<evidence type="ECO:0000256" key="6">
    <source>
        <dbReference type="ARBA" id="ARBA00023132"/>
    </source>
</evidence>
<keyword evidence="6" id="KW-0906">Nuclear pore complex</keyword>
<keyword evidence="8" id="KW-0175">Coiled coil</keyword>
<gene>
    <name evidence="9" type="ORF">GSLYS_00011267001</name>
</gene>
<evidence type="ECO:0000256" key="7">
    <source>
        <dbReference type="ARBA" id="ARBA00023242"/>
    </source>
</evidence>
<keyword evidence="7" id="KW-0539">Nucleus</keyword>
<feature type="coiled-coil region" evidence="8">
    <location>
        <begin position="614"/>
        <end position="731"/>
    </location>
</feature>
<evidence type="ECO:0000256" key="2">
    <source>
        <dbReference type="ARBA" id="ARBA00022448"/>
    </source>
</evidence>
<dbReference type="AlphaFoldDB" id="A0AAV2HTP5"/>
<dbReference type="Pfam" id="PF10168">
    <property type="entry name" value="Nup88"/>
    <property type="match status" value="1"/>
</dbReference>
<evidence type="ECO:0000256" key="5">
    <source>
        <dbReference type="ARBA" id="ARBA00023010"/>
    </source>
</evidence>
<keyword evidence="3" id="KW-0509">mRNA transport</keyword>
<dbReference type="SUPFAM" id="SSF50978">
    <property type="entry name" value="WD40 repeat-like"/>
    <property type="match status" value="1"/>
</dbReference>
<proteinExistence type="predicted"/>
<dbReference type="GO" id="GO:0017056">
    <property type="term" value="F:structural constituent of nuclear pore"/>
    <property type="evidence" value="ECO:0007669"/>
    <property type="project" value="InterPro"/>
</dbReference>
<dbReference type="GO" id="GO:0000055">
    <property type="term" value="P:ribosomal large subunit export from nucleus"/>
    <property type="evidence" value="ECO:0007669"/>
    <property type="project" value="InterPro"/>
</dbReference>
<evidence type="ECO:0008006" key="11">
    <source>
        <dbReference type="Google" id="ProtNLM"/>
    </source>
</evidence>
<dbReference type="PANTHER" id="PTHR13257">
    <property type="entry name" value="NUCLEOPORIN NUP84-RELATED"/>
    <property type="match status" value="1"/>
</dbReference>